<accession>A0AAV4CX31</accession>
<reference evidence="2 3" key="1">
    <citation type="journal article" date="2021" name="Elife">
        <title>Chloroplast acquisition without the gene transfer in kleptoplastic sea slugs, Plakobranchus ocellatus.</title>
        <authorList>
            <person name="Maeda T."/>
            <person name="Takahashi S."/>
            <person name="Yoshida T."/>
            <person name="Shimamura S."/>
            <person name="Takaki Y."/>
            <person name="Nagai Y."/>
            <person name="Toyoda A."/>
            <person name="Suzuki Y."/>
            <person name="Arimoto A."/>
            <person name="Ishii H."/>
            <person name="Satoh N."/>
            <person name="Nishiyama T."/>
            <person name="Hasebe M."/>
            <person name="Maruyama T."/>
            <person name="Minagawa J."/>
            <person name="Obokata J."/>
            <person name="Shigenobu S."/>
        </authorList>
    </citation>
    <scope>NUCLEOTIDE SEQUENCE [LARGE SCALE GENOMIC DNA]</scope>
</reference>
<evidence type="ECO:0000313" key="2">
    <source>
        <dbReference type="EMBL" id="GFO36444.1"/>
    </source>
</evidence>
<protein>
    <submittedName>
        <fullName evidence="2">Uncharacterized protein</fullName>
    </submittedName>
</protein>
<dbReference type="AlphaFoldDB" id="A0AAV4CX31"/>
<dbReference type="EMBL" id="BLXT01007070">
    <property type="protein sequence ID" value="GFO36444.1"/>
    <property type="molecule type" value="Genomic_DNA"/>
</dbReference>
<name>A0AAV4CX31_9GAST</name>
<evidence type="ECO:0000313" key="3">
    <source>
        <dbReference type="Proteomes" id="UP000735302"/>
    </source>
</evidence>
<proteinExistence type="predicted"/>
<dbReference type="Proteomes" id="UP000735302">
    <property type="component" value="Unassembled WGS sequence"/>
</dbReference>
<sequence length="90" mass="10008">MISGPPLGQGTSGRARSRESSVPVLQGRVQGKRGRNRYRKRLVTHIQDIKGQNFNSESLGLPENVGRRFREGKGDRGNIFNTFQSKIAKA</sequence>
<feature type="region of interest" description="Disordered" evidence="1">
    <location>
        <begin position="1"/>
        <end position="35"/>
    </location>
</feature>
<comment type="caution">
    <text evidence="2">The sequence shown here is derived from an EMBL/GenBank/DDBJ whole genome shotgun (WGS) entry which is preliminary data.</text>
</comment>
<evidence type="ECO:0000256" key="1">
    <source>
        <dbReference type="SAM" id="MobiDB-lite"/>
    </source>
</evidence>
<keyword evidence="3" id="KW-1185">Reference proteome</keyword>
<organism evidence="2 3">
    <name type="scientific">Plakobranchus ocellatus</name>
    <dbReference type="NCBI Taxonomy" id="259542"/>
    <lineage>
        <taxon>Eukaryota</taxon>
        <taxon>Metazoa</taxon>
        <taxon>Spiralia</taxon>
        <taxon>Lophotrochozoa</taxon>
        <taxon>Mollusca</taxon>
        <taxon>Gastropoda</taxon>
        <taxon>Heterobranchia</taxon>
        <taxon>Euthyneura</taxon>
        <taxon>Panpulmonata</taxon>
        <taxon>Sacoglossa</taxon>
        <taxon>Placobranchoidea</taxon>
        <taxon>Plakobranchidae</taxon>
        <taxon>Plakobranchus</taxon>
    </lineage>
</organism>
<gene>
    <name evidence="2" type="ORF">PoB_006294900</name>
</gene>